<accession>A0A8F5BNM0</accession>
<evidence type="ECO:0000313" key="2">
    <source>
        <dbReference type="EMBL" id="QXJ28602.1"/>
    </source>
</evidence>
<name>A0A8F5BNM0_SACSH</name>
<feature type="transmembrane region" description="Helical" evidence="1">
    <location>
        <begin position="176"/>
        <end position="202"/>
    </location>
</feature>
<organism evidence="2 3">
    <name type="scientific">Saccharolobus shibatae (strain ATCC 51178 / DSM 5389 / JCM 8931 / NBRC 15437 / B12)</name>
    <name type="common">Sulfolobus shibatae</name>
    <dbReference type="NCBI Taxonomy" id="523848"/>
    <lineage>
        <taxon>Archaea</taxon>
        <taxon>Thermoproteota</taxon>
        <taxon>Thermoprotei</taxon>
        <taxon>Sulfolobales</taxon>
        <taxon>Sulfolobaceae</taxon>
        <taxon>Saccharolobus</taxon>
    </lineage>
</organism>
<reference evidence="2" key="1">
    <citation type="journal article" date="2021" name="Environ. Microbiol.">
        <title>New insights into the diversity and evolution of the archaeal mobilome from three complete genomes of Saccharolobus shibatae.</title>
        <authorList>
            <person name="Medvedeva S."/>
            <person name="Brandt D."/>
            <person name="Cvirkaite-Krupovic V."/>
            <person name="Liu Y."/>
            <person name="Severinov K."/>
            <person name="Ishino S."/>
            <person name="Ishino Y."/>
            <person name="Prangishvili D."/>
            <person name="Kalinowski J."/>
            <person name="Krupovic M."/>
        </authorList>
    </citation>
    <scope>NUCLEOTIDE SEQUENCE</scope>
    <source>
        <strain evidence="2">B12</strain>
    </source>
</reference>
<feature type="transmembrane region" description="Helical" evidence="1">
    <location>
        <begin position="12"/>
        <end position="32"/>
    </location>
</feature>
<feature type="transmembrane region" description="Helical" evidence="1">
    <location>
        <begin position="140"/>
        <end position="164"/>
    </location>
</feature>
<sequence length="310" mass="33379">MSNQSEKEGIRRLRLGFLVLIIVSLLSLVSLFRGLVTPSPSVSPNVTALNNTNPQQLLSQIASREIVQIEEALILTSIIGVVNIIGMIVLRGGFNVLSKVVSDNIGIGSTGSILYIISFPLGIIGEVILFYSFLSLNFSTIFIGLPFSFLELILLLIGSILLGIGVYRVGREYNNTLVKVGGILIAIIILAFIGAILSYIGLGQVKPISERQNVQIYPVGQGVIRRDGSAKIVIYSSTTATIFSAKIEGTKLFTFKVNPVNLQHGNNEITIQFDDISSLVENSTCIITLIVDVGGNSIPINVNAIYQGSQ</sequence>
<dbReference type="AlphaFoldDB" id="A0A8F5BNM0"/>
<dbReference type="InterPro" id="IPR009321">
    <property type="entry name" value="DUF973"/>
</dbReference>
<keyword evidence="1" id="KW-1133">Transmembrane helix</keyword>
<protein>
    <recommendedName>
        <fullName evidence="4">DUF973 family protein</fullName>
    </recommendedName>
</protein>
<evidence type="ECO:0000313" key="3">
    <source>
        <dbReference type="Proteomes" id="UP000694018"/>
    </source>
</evidence>
<evidence type="ECO:0008006" key="4">
    <source>
        <dbReference type="Google" id="ProtNLM"/>
    </source>
</evidence>
<dbReference type="OrthoDB" id="43683at2157"/>
<keyword evidence="1" id="KW-0812">Transmembrane</keyword>
<dbReference type="EMBL" id="CP077717">
    <property type="protein sequence ID" value="QXJ28602.1"/>
    <property type="molecule type" value="Genomic_DNA"/>
</dbReference>
<dbReference type="Pfam" id="PF06157">
    <property type="entry name" value="DUF973"/>
    <property type="match status" value="1"/>
</dbReference>
<feature type="transmembrane region" description="Helical" evidence="1">
    <location>
        <begin position="72"/>
        <end position="92"/>
    </location>
</feature>
<dbReference type="RefSeq" id="WP_218267399.1">
    <property type="nucleotide sequence ID" value="NZ_CP077717.1"/>
</dbReference>
<proteinExistence type="predicted"/>
<gene>
    <name evidence="2" type="ORF">J5U23_01471</name>
</gene>
<dbReference type="KEGG" id="sshi:J5U23_01471"/>
<keyword evidence="1" id="KW-0472">Membrane</keyword>
<feature type="transmembrane region" description="Helical" evidence="1">
    <location>
        <begin position="113"/>
        <end position="134"/>
    </location>
</feature>
<evidence type="ECO:0000256" key="1">
    <source>
        <dbReference type="SAM" id="Phobius"/>
    </source>
</evidence>
<dbReference type="GeneID" id="65563047"/>
<dbReference type="Proteomes" id="UP000694018">
    <property type="component" value="Chromosome"/>
</dbReference>